<dbReference type="Pfam" id="PF01397">
    <property type="entry name" value="Terpene_synth"/>
    <property type="match status" value="1"/>
</dbReference>
<evidence type="ECO:0000256" key="3">
    <source>
        <dbReference type="ARBA" id="ARBA00022723"/>
    </source>
</evidence>
<dbReference type="InterPro" id="IPR005630">
    <property type="entry name" value="Terpene_synthase_metal-bd"/>
</dbReference>
<dbReference type="InterPro" id="IPR001906">
    <property type="entry name" value="Terpene_synth_N"/>
</dbReference>
<comment type="cofactor">
    <cofactor evidence="2">
        <name>Mg(2+)</name>
        <dbReference type="ChEBI" id="CHEBI:18420"/>
    </cofactor>
</comment>
<dbReference type="SUPFAM" id="SSF48239">
    <property type="entry name" value="Terpenoid cyclases/Protein prenyltransferases"/>
    <property type="match status" value="1"/>
</dbReference>
<dbReference type="Gene3D" id="1.10.600.10">
    <property type="entry name" value="Farnesyl Diphosphate Synthase"/>
    <property type="match status" value="1"/>
</dbReference>
<dbReference type="PANTHER" id="PTHR31225">
    <property type="entry name" value="OS04G0344100 PROTEIN-RELATED"/>
    <property type="match status" value="1"/>
</dbReference>
<keyword evidence="7" id="KW-1185">Reference proteome</keyword>
<dbReference type="Proteomes" id="UP000823388">
    <property type="component" value="Chromosome 9K"/>
</dbReference>
<feature type="domain" description="Terpene synthase N-terminal" evidence="4">
    <location>
        <begin position="68"/>
        <end position="227"/>
    </location>
</feature>
<dbReference type="GO" id="GO:0000287">
    <property type="term" value="F:magnesium ion binding"/>
    <property type="evidence" value="ECO:0007669"/>
    <property type="project" value="InterPro"/>
</dbReference>
<comment type="cofactor">
    <cofactor evidence="1">
        <name>Mn(2+)</name>
        <dbReference type="ChEBI" id="CHEBI:29035"/>
    </cofactor>
</comment>
<dbReference type="AlphaFoldDB" id="A0A8T0NUE9"/>
<protein>
    <submittedName>
        <fullName evidence="6">Uncharacterized protein</fullName>
    </submittedName>
</protein>
<comment type="caution">
    <text evidence="6">The sequence shown here is derived from an EMBL/GenBank/DDBJ whole genome shotgun (WGS) entry which is preliminary data.</text>
</comment>
<dbReference type="InterPro" id="IPR034741">
    <property type="entry name" value="Terpene_cyclase-like_1_C"/>
</dbReference>
<dbReference type="InterPro" id="IPR050148">
    <property type="entry name" value="Terpene_synthase-like"/>
</dbReference>
<evidence type="ECO:0000256" key="1">
    <source>
        <dbReference type="ARBA" id="ARBA00001936"/>
    </source>
</evidence>
<dbReference type="GO" id="GO:0010333">
    <property type="term" value="F:terpene synthase activity"/>
    <property type="evidence" value="ECO:0007669"/>
    <property type="project" value="InterPro"/>
</dbReference>
<dbReference type="PANTHER" id="PTHR31225:SF222">
    <property type="entry name" value="ALPHA-COPAENE SYNTHASE"/>
    <property type="match status" value="1"/>
</dbReference>
<reference evidence="6" key="1">
    <citation type="submission" date="2020-05" db="EMBL/GenBank/DDBJ databases">
        <title>WGS assembly of Panicum virgatum.</title>
        <authorList>
            <person name="Lovell J.T."/>
            <person name="Jenkins J."/>
            <person name="Shu S."/>
            <person name="Juenger T.E."/>
            <person name="Schmutz J."/>
        </authorList>
    </citation>
    <scope>NUCLEOTIDE SEQUENCE</scope>
    <source>
        <strain evidence="6">AP13</strain>
    </source>
</reference>
<keyword evidence="3" id="KW-0479">Metal-binding</keyword>
<dbReference type="InterPro" id="IPR008949">
    <property type="entry name" value="Isoprenoid_synthase_dom_sf"/>
</dbReference>
<evidence type="ECO:0000256" key="2">
    <source>
        <dbReference type="ARBA" id="ARBA00001946"/>
    </source>
</evidence>
<sequence>MMGLAEEDVVTAAAELPVGGREPRDPSPAPLPFYIALGAPDQGALRESDSTFGPSREINPNKLVWHGVSEEKMIERADKLKGEVCGLFEACKNVVEKLDLVDVLQRLGIDHHFQEQIATTLSIIHNQRDEFNSSDLHEVSLRFRLLRQHGFWVPADEFDRFKLEDGSFIDSIANDPKGLLSLYNAANLLTHNNEGALEEALMFARRHLELIQSSLKSPLADQVARALKIPLPRTLKRVEAVSYMQEYSVEQRYNPAILELAKLDFNLLQRLHQKELKTISQWWKDLSEDVGLEYVRDRIVECYFWAYSMYYEQEYARARMILVRLFILTSLLDDTYDDHATLEESRDLTKAIERWDENNISFLPEYMKKFFLKVTRNFEEFEDELEPHEKYRVAYVRKAFQLISKSYLQEAEWSHHEYIPSFKDHVNVSAISAGGQVMCVGSLVGMGDVATKEAFEWAIGHTDAIRASGEVSRFMDDMADFKRGRDKMDVATSVECYMKEHNVTSEVVVAKIGSFVDVAWKTINQALFDHRSPPLPVLQRVANFAMSIMIIFLDQRDGYTNSKEFKETLESQFVKHIPL</sequence>
<dbReference type="GO" id="GO:0016102">
    <property type="term" value="P:diterpenoid biosynthetic process"/>
    <property type="evidence" value="ECO:0007669"/>
    <property type="project" value="InterPro"/>
</dbReference>
<evidence type="ECO:0000313" key="7">
    <source>
        <dbReference type="Proteomes" id="UP000823388"/>
    </source>
</evidence>
<evidence type="ECO:0000259" key="4">
    <source>
        <dbReference type="Pfam" id="PF01397"/>
    </source>
</evidence>
<dbReference type="CDD" id="cd00684">
    <property type="entry name" value="Terpene_cyclase_plant_C1"/>
    <property type="match status" value="1"/>
</dbReference>
<name>A0A8T0NUE9_PANVG</name>
<dbReference type="SUPFAM" id="SSF48576">
    <property type="entry name" value="Terpenoid synthases"/>
    <property type="match status" value="1"/>
</dbReference>
<evidence type="ECO:0000259" key="5">
    <source>
        <dbReference type="Pfam" id="PF03936"/>
    </source>
</evidence>
<dbReference type="InterPro" id="IPR008930">
    <property type="entry name" value="Terpenoid_cyclase/PrenylTrfase"/>
</dbReference>
<organism evidence="6 7">
    <name type="scientific">Panicum virgatum</name>
    <name type="common">Blackwell switchgrass</name>
    <dbReference type="NCBI Taxonomy" id="38727"/>
    <lineage>
        <taxon>Eukaryota</taxon>
        <taxon>Viridiplantae</taxon>
        <taxon>Streptophyta</taxon>
        <taxon>Embryophyta</taxon>
        <taxon>Tracheophyta</taxon>
        <taxon>Spermatophyta</taxon>
        <taxon>Magnoliopsida</taxon>
        <taxon>Liliopsida</taxon>
        <taxon>Poales</taxon>
        <taxon>Poaceae</taxon>
        <taxon>PACMAD clade</taxon>
        <taxon>Panicoideae</taxon>
        <taxon>Panicodae</taxon>
        <taxon>Paniceae</taxon>
        <taxon>Panicinae</taxon>
        <taxon>Panicum</taxon>
        <taxon>Panicum sect. Hiantes</taxon>
    </lineage>
</organism>
<gene>
    <name evidence="6" type="ORF">PVAP13_9KG442600</name>
</gene>
<dbReference type="InterPro" id="IPR044814">
    <property type="entry name" value="Terpene_cyclase_plant_C1"/>
</dbReference>
<dbReference type="SFLD" id="SFLDS00005">
    <property type="entry name" value="Isoprenoid_Synthase_Type_I"/>
    <property type="match status" value="1"/>
</dbReference>
<proteinExistence type="predicted"/>
<accession>A0A8T0NUE9</accession>
<evidence type="ECO:0000313" key="6">
    <source>
        <dbReference type="EMBL" id="KAG2551939.1"/>
    </source>
</evidence>
<dbReference type="Gene3D" id="1.50.10.130">
    <property type="entry name" value="Terpene synthase, N-terminal domain"/>
    <property type="match status" value="1"/>
</dbReference>
<dbReference type="SFLD" id="SFLDG01019">
    <property type="entry name" value="Terpene_Cyclase_Like_1_C_Termi"/>
    <property type="match status" value="1"/>
</dbReference>
<dbReference type="Pfam" id="PF03936">
    <property type="entry name" value="Terpene_synth_C"/>
    <property type="match status" value="1"/>
</dbReference>
<dbReference type="InterPro" id="IPR036965">
    <property type="entry name" value="Terpene_synth_N_sf"/>
</dbReference>
<feature type="domain" description="Terpene synthase metal-binding" evidence="5">
    <location>
        <begin position="284"/>
        <end position="522"/>
    </location>
</feature>
<dbReference type="FunFam" id="1.10.600.10:FF:000007">
    <property type="entry name" value="Isoprene synthase, chloroplastic"/>
    <property type="match status" value="1"/>
</dbReference>
<dbReference type="EMBL" id="CM029053">
    <property type="protein sequence ID" value="KAG2551939.1"/>
    <property type="molecule type" value="Genomic_DNA"/>
</dbReference>